<evidence type="ECO:0000256" key="1">
    <source>
        <dbReference type="ARBA" id="ARBA00004127"/>
    </source>
</evidence>
<dbReference type="OrthoDB" id="1898221at2759"/>
<dbReference type="Pfam" id="PF04750">
    <property type="entry name" value="Far-17a_AIG1"/>
    <property type="match status" value="1"/>
</dbReference>
<evidence type="ECO:0000256" key="2">
    <source>
        <dbReference type="ARBA" id="ARBA00022692"/>
    </source>
</evidence>
<evidence type="ECO:0000256" key="4">
    <source>
        <dbReference type="ARBA" id="ARBA00023136"/>
    </source>
</evidence>
<dbReference type="EMBL" id="ML994733">
    <property type="protein sequence ID" value="KAF2175425.1"/>
    <property type="molecule type" value="Genomic_DNA"/>
</dbReference>
<organism evidence="6 7">
    <name type="scientific">Zopfia rhizophila CBS 207.26</name>
    <dbReference type="NCBI Taxonomy" id="1314779"/>
    <lineage>
        <taxon>Eukaryota</taxon>
        <taxon>Fungi</taxon>
        <taxon>Dikarya</taxon>
        <taxon>Ascomycota</taxon>
        <taxon>Pezizomycotina</taxon>
        <taxon>Dothideomycetes</taxon>
        <taxon>Dothideomycetes incertae sedis</taxon>
        <taxon>Zopfiaceae</taxon>
        <taxon>Zopfia</taxon>
    </lineage>
</organism>
<evidence type="ECO:0000313" key="7">
    <source>
        <dbReference type="Proteomes" id="UP000800200"/>
    </source>
</evidence>
<accession>A0A6A6D8K7</accession>
<sequence length="252" mass="27929">MSASKTSEKLSWRHPLQRLDSPSKGFSGVVHVVGLLSFYTSFKYLVDHPNIMNDSYGWHLQYLTIIGLSISTVCFLFGLFADITSSHTLFTLKNYLALIAAPIEILISILYWGLRAIDPALVLPPGLPLLPPFTDLTFHLSPSLLLTLDTLLLSPPWPSSPVNPNASLLTFLTSTLFAFAYWFWIELCYSKNGFYPYPIFGLLGTWQRVGLFVLSGVTMWVVGSVLRGIYACVNGVEGFGEEKGRGAKVKQG</sequence>
<dbReference type="GO" id="GO:0016020">
    <property type="term" value="C:membrane"/>
    <property type="evidence" value="ECO:0007669"/>
    <property type="project" value="InterPro"/>
</dbReference>
<dbReference type="Proteomes" id="UP000800200">
    <property type="component" value="Unassembled WGS sequence"/>
</dbReference>
<feature type="transmembrane region" description="Helical" evidence="5">
    <location>
        <begin position="205"/>
        <end position="226"/>
    </location>
</feature>
<dbReference type="PANTHER" id="PTHR10989:SF16">
    <property type="entry name" value="AT02829P-RELATED"/>
    <property type="match status" value="1"/>
</dbReference>
<feature type="transmembrane region" description="Helical" evidence="5">
    <location>
        <begin position="62"/>
        <end position="83"/>
    </location>
</feature>
<feature type="transmembrane region" description="Helical" evidence="5">
    <location>
        <begin position="166"/>
        <end position="185"/>
    </location>
</feature>
<evidence type="ECO:0000256" key="3">
    <source>
        <dbReference type="ARBA" id="ARBA00022989"/>
    </source>
</evidence>
<dbReference type="AlphaFoldDB" id="A0A6A6D8K7"/>
<dbReference type="GO" id="GO:0012505">
    <property type="term" value="C:endomembrane system"/>
    <property type="evidence" value="ECO:0007669"/>
    <property type="project" value="UniProtKB-SubCell"/>
</dbReference>
<evidence type="ECO:0008006" key="8">
    <source>
        <dbReference type="Google" id="ProtNLM"/>
    </source>
</evidence>
<protein>
    <recommendedName>
        <fullName evidence="8">FAR-17a/AIG1-like protein</fullName>
    </recommendedName>
</protein>
<reference evidence="6" key="1">
    <citation type="journal article" date="2020" name="Stud. Mycol.">
        <title>101 Dothideomycetes genomes: a test case for predicting lifestyles and emergence of pathogens.</title>
        <authorList>
            <person name="Haridas S."/>
            <person name="Albert R."/>
            <person name="Binder M."/>
            <person name="Bloem J."/>
            <person name="Labutti K."/>
            <person name="Salamov A."/>
            <person name="Andreopoulos B."/>
            <person name="Baker S."/>
            <person name="Barry K."/>
            <person name="Bills G."/>
            <person name="Bluhm B."/>
            <person name="Cannon C."/>
            <person name="Castanera R."/>
            <person name="Culley D."/>
            <person name="Daum C."/>
            <person name="Ezra D."/>
            <person name="Gonzalez J."/>
            <person name="Henrissat B."/>
            <person name="Kuo A."/>
            <person name="Liang C."/>
            <person name="Lipzen A."/>
            <person name="Lutzoni F."/>
            <person name="Magnuson J."/>
            <person name="Mondo S."/>
            <person name="Nolan M."/>
            <person name="Ohm R."/>
            <person name="Pangilinan J."/>
            <person name="Park H.-J."/>
            <person name="Ramirez L."/>
            <person name="Alfaro M."/>
            <person name="Sun H."/>
            <person name="Tritt A."/>
            <person name="Yoshinaga Y."/>
            <person name="Zwiers L.-H."/>
            <person name="Turgeon B."/>
            <person name="Goodwin S."/>
            <person name="Spatafora J."/>
            <person name="Crous P."/>
            <person name="Grigoriev I."/>
        </authorList>
    </citation>
    <scope>NUCLEOTIDE SEQUENCE</scope>
    <source>
        <strain evidence="6">CBS 207.26</strain>
    </source>
</reference>
<keyword evidence="3 5" id="KW-1133">Transmembrane helix</keyword>
<keyword evidence="2 5" id="KW-0812">Transmembrane</keyword>
<proteinExistence type="predicted"/>
<keyword evidence="4 5" id="KW-0472">Membrane</keyword>
<feature type="transmembrane region" description="Helical" evidence="5">
    <location>
        <begin position="21"/>
        <end position="42"/>
    </location>
</feature>
<comment type="subcellular location">
    <subcellularLocation>
        <location evidence="1">Endomembrane system</location>
        <topology evidence="1">Multi-pass membrane protein</topology>
    </subcellularLocation>
</comment>
<name>A0A6A6D8K7_9PEZI</name>
<evidence type="ECO:0000256" key="5">
    <source>
        <dbReference type="SAM" id="Phobius"/>
    </source>
</evidence>
<dbReference type="PANTHER" id="PTHR10989">
    <property type="entry name" value="ANDROGEN-INDUCED PROTEIN 1-RELATED"/>
    <property type="match status" value="1"/>
</dbReference>
<evidence type="ECO:0000313" key="6">
    <source>
        <dbReference type="EMBL" id="KAF2175425.1"/>
    </source>
</evidence>
<dbReference type="InterPro" id="IPR006838">
    <property type="entry name" value="ADTRP_AIG1"/>
</dbReference>
<keyword evidence="7" id="KW-1185">Reference proteome</keyword>
<feature type="transmembrane region" description="Helical" evidence="5">
    <location>
        <begin position="95"/>
        <end position="114"/>
    </location>
</feature>
<gene>
    <name evidence="6" type="ORF">K469DRAFT_702230</name>
</gene>